<dbReference type="Pfam" id="PF02737">
    <property type="entry name" value="3HCDH_N"/>
    <property type="match status" value="1"/>
</dbReference>
<evidence type="ECO:0000313" key="6">
    <source>
        <dbReference type="Proteomes" id="UP000054911"/>
    </source>
</evidence>
<evidence type="ECO:0000256" key="1">
    <source>
        <dbReference type="ARBA" id="ARBA00009463"/>
    </source>
</evidence>
<proteinExistence type="inferred from homology"/>
<feature type="domain" description="3-hydroxyacyl-CoA dehydrogenase NAD binding" evidence="4">
    <location>
        <begin position="5"/>
        <end position="182"/>
    </location>
</feature>
<dbReference type="InterPro" id="IPR013328">
    <property type="entry name" value="6PGD_dom2"/>
</dbReference>
<dbReference type="SUPFAM" id="SSF51735">
    <property type="entry name" value="NAD(P)-binding Rossmann-fold domains"/>
    <property type="match status" value="1"/>
</dbReference>
<dbReference type="Pfam" id="PF00725">
    <property type="entry name" value="3HCDH"/>
    <property type="match status" value="1"/>
</dbReference>
<dbReference type="Gene3D" id="3.40.50.720">
    <property type="entry name" value="NAD(P)-binding Rossmann-like Domain"/>
    <property type="match status" value="1"/>
</dbReference>
<dbReference type="InterPro" id="IPR036291">
    <property type="entry name" value="NAD(P)-bd_dom_sf"/>
</dbReference>
<dbReference type="InterPro" id="IPR006176">
    <property type="entry name" value="3-OHacyl-CoA_DH_NAD-bd"/>
</dbReference>
<dbReference type="InterPro" id="IPR006108">
    <property type="entry name" value="3HC_DH_C"/>
</dbReference>
<name>A0A158DCW1_9BURK</name>
<dbReference type="InterPro" id="IPR008927">
    <property type="entry name" value="6-PGluconate_DH-like_C_sf"/>
</dbReference>
<evidence type="ECO:0000313" key="5">
    <source>
        <dbReference type="EMBL" id="SAK92361.1"/>
    </source>
</evidence>
<feature type="domain" description="3-hydroxyacyl-CoA dehydrogenase C-terminal" evidence="3">
    <location>
        <begin position="187"/>
        <end position="254"/>
    </location>
</feature>
<evidence type="ECO:0000259" key="3">
    <source>
        <dbReference type="Pfam" id="PF00725"/>
    </source>
</evidence>
<gene>
    <name evidence="5" type="ORF">AWB80_06662</name>
</gene>
<dbReference type="NCBIfam" id="NF004783">
    <property type="entry name" value="PRK06129.1"/>
    <property type="match status" value="1"/>
</dbReference>
<dbReference type="EMBL" id="FCOE02000036">
    <property type="protein sequence ID" value="SAK92361.1"/>
    <property type="molecule type" value="Genomic_DNA"/>
</dbReference>
<dbReference type="InterPro" id="IPR006180">
    <property type="entry name" value="3-OHacyl-CoA_DH_CS"/>
</dbReference>
<comment type="caution">
    <text evidence="5">The sequence shown here is derived from an EMBL/GenBank/DDBJ whole genome shotgun (WGS) entry which is preliminary data.</text>
</comment>
<sequence length="314" mass="34238">MQAKNIAVIGSGRIGRAWAIVFARSGFTVNVHDASKEMLAGAIPAIRESVQDLASFDLIDEPVDTIVARISTCESLADAVADADLVQENIAEVVDAKRALFIELDRLTKPDALLASSTSGLPASTFTEGIEGRARCLVAHPVNPPSLVPLVELCGAPWTSPQALERAHIIYEQAGQKPVTVNREISGFLLNRLQGALLDEALSLYEQGYASAADLDTVIRDGLAMRWSFMGPFETIDLNAPGGVADYAARYSGTYRAIASGRTPFDWPADTLGKLDAERRAVLPRDRIEERSRWRDRRLMALLAHRRDVGDRED</sequence>
<reference evidence="5" key="1">
    <citation type="submission" date="2016-01" db="EMBL/GenBank/DDBJ databases">
        <authorList>
            <person name="Peeters C."/>
        </authorList>
    </citation>
    <scope>NUCLEOTIDE SEQUENCE [LARGE SCALE GENOMIC DNA]</scope>
    <source>
        <strain evidence="5">LMG 29323</strain>
    </source>
</reference>
<dbReference type="SUPFAM" id="SSF48179">
    <property type="entry name" value="6-phosphogluconate dehydrogenase C-terminal domain-like"/>
    <property type="match status" value="1"/>
</dbReference>
<dbReference type="PANTHER" id="PTHR48075:SF1">
    <property type="entry name" value="LAMBDA-CRYSTALLIN HOMOLOG"/>
    <property type="match status" value="1"/>
</dbReference>
<dbReference type="Proteomes" id="UP000054911">
    <property type="component" value="Unassembled WGS sequence"/>
</dbReference>
<dbReference type="RefSeq" id="WP_061178955.1">
    <property type="nucleotide sequence ID" value="NZ_FCOE02000036.1"/>
</dbReference>
<accession>A0A158DCW1</accession>
<dbReference type="GO" id="GO:0006631">
    <property type="term" value="P:fatty acid metabolic process"/>
    <property type="evidence" value="ECO:0007669"/>
    <property type="project" value="InterPro"/>
</dbReference>
<keyword evidence="2" id="KW-0560">Oxidoreductase</keyword>
<dbReference type="PROSITE" id="PS00067">
    <property type="entry name" value="3HCDH"/>
    <property type="match status" value="1"/>
</dbReference>
<dbReference type="OrthoDB" id="9803287at2"/>
<dbReference type="GO" id="GO:0050104">
    <property type="term" value="F:L-gulonate 3-dehydrogenase activity"/>
    <property type="evidence" value="ECO:0007669"/>
    <property type="project" value="TreeGrafter"/>
</dbReference>
<dbReference type="STRING" id="1777141.AWB80_06662"/>
<evidence type="ECO:0000259" key="4">
    <source>
        <dbReference type="Pfam" id="PF02737"/>
    </source>
</evidence>
<dbReference type="PANTHER" id="PTHR48075">
    <property type="entry name" value="3-HYDROXYACYL-COA DEHYDROGENASE FAMILY PROTEIN"/>
    <property type="match status" value="1"/>
</dbReference>
<keyword evidence="6" id="KW-1185">Reference proteome</keyword>
<comment type="similarity">
    <text evidence="1">Belongs to the 3-hydroxyacyl-CoA dehydrogenase family.</text>
</comment>
<protein>
    <submittedName>
        <fullName evidence="5">3-hydroxyacyl-CoA dehydrogenase</fullName>
    </submittedName>
</protein>
<evidence type="ECO:0000256" key="2">
    <source>
        <dbReference type="ARBA" id="ARBA00023002"/>
    </source>
</evidence>
<organism evidence="5 6">
    <name type="scientific">Caballeronia pedi</name>
    <dbReference type="NCBI Taxonomy" id="1777141"/>
    <lineage>
        <taxon>Bacteria</taxon>
        <taxon>Pseudomonadati</taxon>
        <taxon>Pseudomonadota</taxon>
        <taxon>Betaproteobacteria</taxon>
        <taxon>Burkholderiales</taxon>
        <taxon>Burkholderiaceae</taxon>
        <taxon>Caballeronia</taxon>
    </lineage>
</organism>
<dbReference type="AlphaFoldDB" id="A0A158DCW1"/>
<dbReference type="Gene3D" id="1.10.1040.10">
    <property type="entry name" value="N-(1-d-carboxylethyl)-l-norvaline Dehydrogenase, domain 2"/>
    <property type="match status" value="1"/>
</dbReference>
<dbReference type="GO" id="GO:0070403">
    <property type="term" value="F:NAD+ binding"/>
    <property type="evidence" value="ECO:0007669"/>
    <property type="project" value="InterPro"/>
</dbReference>